<evidence type="ECO:0000256" key="2">
    <source>
        <dbReference type="SAM" id="SignalP"/>
    </source>
</evidence>
<dbReference type="RefSeq" id="WP_024126229.1">
    <property type="nucleotide sequence ID" value="NC_023283.1"/>
</dbReference>
<evidence type="ECO:0000256" key="1">
    <source>
        <dbReference type="SAM" id="MobiDB-lite"/>
    </source>
</evidence>
<proteinExistence type="predicted"/>
<evidence type="ECO:0000313" key="3">
    <source>
        <dbReference type="EMBL" id="AHE38848.1"/>
    </source>
</evidence>
<geneLocation type="plasmid" evidence="3">
    <name>pFRL3</name>
</geneLocation>
<feature type="chain" id="PRO_5039462134" description="Lipoprotein" evidence="2">
    <location>
        <begin position="23"/>
        <end position="182"/>
    </location>
</feature>
<accession>V9Z432</accession>
<reference evidence="3" key="1">
    <citation type="submission" date="2013-09" db="EMBL/GenBank/DDBJ databases">
        <title>Complete nucleotide sequence of Streptomyces linear plasmid pFRL3.</title>
        <authorList>
            <person name="Chen Z."/>
            <person name="Fang P."/>
            <person name="Qin Z."/>
        </authorList>
    </citation>
    <scope>NUCLEOTIDE SEQUENCE</scope>
    <source>
        <plasmid evidence="3">pFRL3</plasmid>
    </source>
</reference>
<sequence>MNPRIRRASAAAVAAAVLTTLAACSNSDSGSDKPQKKGPSTEQLVSKAAQDYMHAWMAVKPADAKTMCELSTKASRPNFDEDGGTLAGCVKERKTIGAEDTDTTRAPLDIKISNVQDVPASDTHPAGKGALATMHRSGEDQFRYAVRLVKEGDKWLIEQTSDVGDRFAHTVDPVAPVLAGTD</sequence>
<keyword evidence="3" id="KW-0614">Plasmid</keyword>
<feature type="region of interest" description="Disordered" evidence="1">
    <location>
        <begin position="24"/>
        <end position="45"/>
    </location>
</feature>
<dbReference type="PROSITE" id="PS51257">
    <property type="entry name" value="PROKAR_LIPOPROTEIN"/>
    <property type="match status" value="1"/>
</dbReference>
<feature type="signal peptide" evidence="2">
    <location>
        <begin position="1"/>
        <end position="22"/>
    </location>
</feature>
<dbReference type="EMBL" id="KF602048">
    <property type="protein sequence ID" value="AHE38848.1"/>
    <property type="molecule type" value="Genomic_DNA"/>
</dbReference>
<gene>
    <name evidence="3" type="ORF">pFRL3_71</name>
</gene>
<organism evidence="3">
    <name type="scientific">Streptomyces sp. FR1</name>
    <dbReference type="NCBI Taxonomy" id="349971"/>
    <lineage>
        <taxon>Bacteria</taxon>
        <taxon>Bacillati</taxon>
        <taxon>Actinomycetota</taxon>
        <taxon>Actinomycetes</taxon>
        <taxon>Kitasatosporales</taxon>
        <taxon>Streptomycetaceae</taxon>
        <taxon>Streptomyces</taxon>
    </lineage>
</organism>
<dbReference type="AlphaFoldDB" id="V9Z432"/>
<evidence type="ECO:0008006" key="4">
    <source>
        <dbReference type="Google" id="ProtNLM"/>
    </source>
</evidence>
<keyword evidence="2" id="KW-0732">Signal</keyword>
<name>V9Z432_9ACTN</name>
<protein>
    <recommendedName>
        <fullName evidence="4">Lipoprotein</fullName>
    </recommendedName>
</protein>